<evidence type="ECO:0008006" key="3">
    <source>
        <dbReference type="Google" id="ProtNLM"/>
    </source>
</evidence>
<proteinExistence type="predicted"/>
<evidence type="ECO:0000313" key="2">
    <source>
        <dbReference type="Proteomes" id="UP000176294"/>
    </source>
</evidence>
<dbReference type="STRING" id="1908237.BEN47_15540"/>
<evidence type="ECO:0000313" key="1">
    <source>
        <dbReference type="EMBL" id="OGX84970.1"/>
    </source>
</evidence>
<organism evidence="1 2">
    <name type="scientific">Hymenobacter lapidarius</name>
    <dbReference type="NCBI Taxonomy" id="1908237"/>
    <lineage>
        <taxon>Bacteria</taxon>
        <taxon>Pseudomonadati</taxon>
        <taxon>Bacteroidota</taxon>
        <taxon>Cytophagia</taxon>
        <taxon>Cytophagales</taxon>
        <taxon>Hymenobacteraceae</taxon>
        <taxon>Hymenobacter</taxon>
    </lineage>
</organism>
<name>A0A1G1T287_9BACT</name>
<keyword evidence="2" id="KW-1185">Reference proteome</keyword>
<accession>A0A1G1T287</accession>
<sequence>MALKKWIGALAALGFLVWLFQARNSYRHLLAVGEKTVAVVLEAAGKNMTVVYRVRGTTYEKVLSEPFDGFYKGETFVILYDPQDPAHAEVRFHEPVYDQQAYASTPATAYGTASFGSFIQFEYRVGQKTHTRFQDVHPDKAPIKGKPGKVFYNLKNPEIAYLEY</sequence>
<protein>
    <recommendedName>
        <fullName evidence="3">DUF3592 domain-containing protein</fullName>
    </recommendedName>
</protein>
<gene>
    <name evidence="1" type="ORF">BEN47_15540</name>
</gene>
<dbReference type="RefSeq" id="WP_070728698.1">
    <property type="nucleotide sequence ID" value="NZ_MDZB01000112.1"/>
</dbReference>
<dbReference type="Proteomes" id="UP000176294">
    <property type="component" value="Unassembled WGS sequence"/>
</dbReference>
<dbReference type="AlphaFoldDB" id="A0A1G1T287"/>
<reference evidence="1 2" key="1">
    <citation type="submission" date="2016-08" db="EMBL/GenBank/DDBJ databases">
        <title>Hymenobacter coccineus sp. nov., Hymenobacter lapidarius sp. nov. and Hymenobacter glacialis sp. nov., isolated from Antarctic soil.</title>
        <authorList>
            <person name="Sedlacek I."/>
            <person name="Kralova S."/>
            <person name="Kyrova K."/>
            <person name="Maslanova I."/>
            <person name="Stankova E."/>
            <person name="Vrbovska V."/>
            <person name="Nemec M."/>
            <person name="Bartak M."/>
            <person name="Svec P."/>
            <person name="Busse H.-J."/>
            <person name="Pantucek R."/>
        </authorList>
    </citation>
    <scope>NUCLEOTIDE SEQUENCE [LARGE SCALE GENOMIC DNA]</scope>
    <source>
        <strain evidence="1 2">CCM 8643</strain>
    </source>
</reference>
<comment type="caution">
    <text evidence="1">The sequence shown here is derived from an EMBL/GenBank/DDBJ whole genome shotgun (WGS) entry which is preliminary data.</text>
</comment>
<dbReference type="EMBL" id="MDZB01000112">
    <property type="protein sequence ID" value="OGX84970.1"/>
    <property type="molecule type" value="Genomic_DNA"/>
</dbReference>